<evidence type="ECO:0000256" key="9">
    <source>
        <dbReference type="SAM" id="MobiDB-lite"/>
    </source>
</evidence>
<evidence type="ECO:0000256" key="7">
    <source>
        <dbReference type="ARBA" id="ARBA00023315"/>
    </source>
</evidence>
<feature type="compositionally biased region" description="Gly residues" evidence="9">
    <location>
        <begin position="536"/>
        <end position="547"/>
    </location>
</feature>
<feature type="transmembrane region" description="Helical" evidence="8">
    <location>
        <begin position="193"/>
        <end position="212"/>
    </location>
</feature>
<keyword evidence="3 8" id="KW-0808">Transferase</keyword>
<keyword evidence="12" id="KW-1185">Reference proteome</keyword>
<evidence type="ECO:0000256" key="3">
    <source>
        <dbReference type="ARBA" id="ARBA00022679"/>
    </source>
</evidence>
<dbReference type="PROSITE" id="PS50263">
    <property type="entry name" value="CN_HYDROLASE"/>
    <property type="match status" value="1"/>
</dbReference>
<dbReference type="SUPFAM" id="SSF56317">
    <property type="entry name" value="Carbon-nitrogen hydrolase"/>
    <property type="match status" value="1"/>
</dbReference>
<dbReference type="Proteomes" id="UP000617426">
    <property type="component" value="Unassembled WGS sequence"/>
</dbReference>
<feature type="transmembrane region" description="Helical" evidence="8">
    <location>
        <begin position="153"/>
        <end position="173"/>
    </location>
</feature>
<dbReference type="AlphaFoldDB" id="A0A923E2A2"/>
<comment type="catalytic activity">
    <reaction evidence="8">
        <text>N-terminal S-1,2-diacyl-sn-glyceryl-L-cysteinyl-[lipoprotein] + a glycerophospholipid = N-acyl-S-1,2-diacyl-sn-glyceryl-L-cysteinyl-[lipoprotein] + a 2-acyl-sn-glycero-3-phospholipid + H(+)</text>
        <dbReference type="Rhea" id="RHEA:48228"/>
        <dbReference type="Rhea" id="RHEA-COMP:14681"/>
        <dbReference type="Rhea" id="RHEA-COMP:14684"/>
        <dbReference type="ChEBI" id="CHEBI:15378"/>
        <dbReference type="ChEBI" id="CHEBI:136912"/>
        <dbReference type="ChEBI" id="CHEBI:140656"/>
        <dbReference type="ChEBI" id="CHEBI:140657"/>
        <dbReference type="ChEBI" id="CHEBI:140660"/>
        <dbReference type="EC" id="2.3.1.269"/>
    </reaction>
</comment>
<gene>
    <name evidence="8" type="primary">lnt</name>
    <name evidence="11" type="ORF">HD592_001226</name>
</gene>
<dbReference type="EC" id="2.3.1.269" evidence="8"/>
<dbReference type="GO" id="GO:0016410">
    <property type="term" value="F:N-acyltransferase activity"/>
    <property type="evidence" value="ECO:0007669"/>
    <property type="project" value="UniProtKB-UniRule"/>
</dbReference>
<evidence type="ECO:0000256" key="4">
    <source>
        <dbReference type="ARBA" id="ARBA00022692"/>
    </source>
</evidence>
<comment type="pathway">
    <text evidence="8">Protein modification; lipoprotein biosynthesis (N-acyl transfer).</text>
</comment>
<feature type="transmembrane region" description="Helical" evidence="8">
    <location>
        <begin position="5"/>
        <end position="22"/>
    </location>
</feature>
<keyword evidence="2 8" id="KW-1003">Cell membrane</keyword>
<keyword evidence="5 8" id="KW-1133">Transmembrane helix</keyword>
<proteinExistence type="inferred from homology"/>
<comment type="similarity">
    <text evidence="8">Belongs to the CN hydrolase family. Apolipoprotein N-acyltransferase subfamily.</text>
</comment>
<feature type="transmembrane region" description="Helical" evidence="8">
    <location>
        <begin position="78"/>
        <end position="97"/>
    </location>
</feature>
<evidence type="ECO:0000313" key="11">
    <source>
        <dbReference type="EMBL" id="MBB6334661.1"/>
    </source>
</evidence>
<dbReference type="PANTHER" id="PTHR38686:SF1">
    <property type="entry name" value="APOLIPOPROTEIN N-ACYLTRANSFERASE"/>
    <property type="match status" value="1"/>
</dbReference>
<accession>A0A923E2A2</accession>
<reference evidence="11" key="1">
    <citation type="submission" date="2020-08" db="EMBL/GenBank/DDBJ databases">
        <title>Sequencing the genomes of 1000 actinobacteria strains.</title>
        <authorList>
            <person name="Klenk H.-P."/>
        </authorList>
    </citation>
    <scope>NUCLEOTIDE SEQUENCE</scope>
    <source>
        <strain evidence="11">DSM 10695</strain>
    </source>
</reference>
<dbReference type="EMBL" id="JACHMK010000001">
    <property type="protein sequence ID" value="MBB6334661.1"/>
    <property type="molecule type" value="Genomic_DNA"/>
</dbReference>
<dbReference type="Pfam" id="PF20154">
    <property type="entry name" value="LNT_N"/>
    <property type="match status" value="1"/>
</dbReference>
<comment type="caution">
    <text evidence="11">The sequence shown here is derived from an EMBL/GenBank/DDBJ whole genome shotgun (WGS) entry which is preliminary data.</text>
</comment>
<organism evidence="11 12">
    <name type="scientific">Schaalia hyovaginalis</name>
    <dbReference type="NCBI Taxonomy" id="29316"/>
    <lineage>
        <taxon>Bacteria</taxon>
        <taxon>Bacillati</taxon>
        <taxon>Actinomycetota</taxon>
        <taxon>Actinomycetes</taxon>
        <taxon>Actinomycetales</taxon>
        <taxon>Actinomycetaceae</taxon>
        <taxon>Schaalia</taxon>
    </lineage>
</organism>
<evidence type="ECO:0000256" key="1">
    <source>
        <dbReference type="ARBA" id="ARBA00004651"/>
    </source>
</evidence>
<feature type="transmembrane region" description="Helical" evidence="8">
    <location>
        <begin position="487"/>
        <end position="509"/>
    </location>
</feature>
<feature type="domain" description="CN hydrolase" evidence="10">
    <location>
        <begin position="224"/>
        <end position="474"/>
    </location>
</feature>
<evidence type="ECO:0000313" key="12">
    <source>
        <dbReference type="Proteomes" id="UP000617426"/>
    </source>
</evidence>
<dbReference type="GO" id="GO:0042158">
    <property type="term" value="P:lipoprotein biosynthetic process"/>
    <property type="evidence" value="ECO:0007669"/>
    <property type="project" value="UniProtKB-UniRule"/>
</dbReference>
<keyword evidence="7 8" id="KW-0012">Acyltransferase</keyword>
<evidence type="ECO:0000256" key="8">
    <source>
        <dbReference type="HAMAP-Rule" id="MF_01148"/>
    </source>
</evidence>
<evidence type="ECO:0000256" key="6">
    <source>
        <dbReference type="ARBA" id="ARBA00023136"/>
    </source>
</evidence>
<dbReference type="HAMAP" id="MF_01148">
    <property type="entry name" value="Lnt"/>
    <property type="match status" value="1"/>
</dbReference>
<feature type="region of interest" description="Disordered" evidence="9">
    <location>
        <begin position="520"/>
        <end position="547"/>
    </location>
</feature>
<comment type="subcellular location">
    <subcellularLocation>
        <location evidence="1 8">Cell membrane</location>
        <topology evidence="1 8">Multi-pass membrane protein</topology>
    </subcellularLocation>
</comment>
<dbReference type="CDD" id="cd07571">
    <property type="entry name" value="ALP_N-acyl_transferase"/>
    <property type="match status" value="1"/>
</dbReference>
<comment type="function">
    <text evidence="8">Catalyzes the phospholipid dependent N-acylation of the N-terminal cysteine of apolipoprotein, the last step in lipoprotein maturation.</text>
</comment>
<keyword evidence="6 8" id="KW-0472">Membrane</keyword>
<dbReference type="Gene3D" id="3.60.110.10">
    <property type="entry name" value="Carbon-nitrogen hydrolase"/>
    <property type="match status" value="1"/>
</dbReference>
<keyword evidence="4 8" id="KW-0812">Transmembrane</keyword>
<dbReference type="RefSeq" id="WP_320657597.1">
    <property type="nucleotide sequence ID" value="NZ_JACHMK010000001.1"/>
</dbReference>
<dbReference type="InterPro" id="IPR045378">
    <property type="entry name" value="LNT_N"/>
</dbReference>
<name>A0A923E2A2_9ACTO</name>
<evidence type="ECO:0000259" key="10">
    <source>
        <dbReference type="PROSITE" id="PS50263"/>
    </source>
</evidence>
<dbReference type="PANTHER" id="PTHR38686">
    <property type="entry name" value="APOLIPOPROTEIN N-ACYLTRANSFERASE"/>
    <property type="match status" value="1"/>
</dbReference>
<protein>
    <recommendedName>
        <fullName evidence="8">Apolipoprotein N-acyltransferase</fullName>
        <shortName evidence="8">ALP N-acyltransferase</shortName>
        <ecNumber evidence="8">2.3.1.269</ecNumber>
    </recommendedName>
</protein>
<feature type="transmembrane region" description="Helical" evidence="8">
    <location>
        <begin position="51"/>
        <end position="72"/>
    </location>
</feature>
<dbReference type="InterPro" id="IPR003010">
    <property type="entry name" value="C-N_Hydrolase"/>
</dbReference>
<dbReference type="Pfam" id="PF00795">
    <property type="entry name" value="CN_hydrolase"/>
    <property type="match status" value="1"/>
</dbReference>
<sequence length="547" mass="59269">MSWSGLRRLLLAAGAGFAMWAAFPDLSWWWLIVPSLAVLFVLVDHASTGRALVAAFVFGACWWLPLTDWVVLATGGRLPWFALAATQVCWLLVWVLIVRVASVWAWAQAWWGQILVYVLSWVGVEQARGHFPWSGFPWGNVAIPQVDSPLGRLAPFGGEVLVSMVVVTLAVLVRRAFSLRTDEDVKHWWTRPFLLLFALAFVVGSALAPLAAAQEAGSVRVGVVQGNIELPGPRTFAIEGKVTANHAAVSRELAEHAEAPIDFAIWGETAADRDPRESSIVSASLDSAARVLDAPILFGFANMRDGYRWNWLGVWYRGSGVDEGELYAKQKPVPFGEFIPFRSFISALATEAAQVNVDMAAADNPALMRVGLADSRTIPVAVGICFESAYSSVIGQGVREGGQLIIAPSNNYHFRTSAESAQQAQLLRFRALEFSRSAVQASTTGESVVIRPNGAIQAKTGRQSAEYLIESLPLRTTLTPSARMGEWPAFIIMSACAFFTLLSLAVLIGRALSVRRRKRPGAQASRASLREEAGAPRGGTGIREAGG</sequence>
<dbReference type="GO" id="GO:0005886">
    <property type="term" value="C:plasma membrane"/>
    <property type="evidence" value="ECO:0007669"/>
    <property type="project" value="UniProtKB-SubCell"/>
</dbReference>
<evidence type="ECO:0000256" key="2">
    <source>
        <dbReference type="ARBA" id="ARBA00022475"/>
    </source>
</evidence>
<evidence type="ECO:0000256" key="5">
    <source>
        <dbReference type="ARBA" id="ARBA00022989"/>
    </source>
</evidence>
<dbReference type="InterPro" id="IPR036526">
    <property type="entry name" value="C-N_Hydrolase_sf"/>
</dbReference>
<dbReference type="NCBIfam" id="TIGR00546">
    <property type="entry name" value="lnt"/>
    <property type="match status" value="1"/>
</dbReference>
<dbReference type="InterPro" id="IPR004563">
    <property type="entry name" value="Apolipo_AcylTrfase"/>
</dbReference>